<dbReference type="AlphaFoldDB" id="A0A1W6Q5D5"/>
<proteinExistence type="predicted"/>
<sequence length="57" mass="7193">MPQMCPMNWMFLLMFFTFLLIIYISLTYFIYLPKILFKKKNFFLKKTINNKSLNWKW</sequence>
<evidence type="ECO:0000256" key="1">
    <source>
        <dbReference type="SAM" id="Phobius"/>
    </source>
</evidence>
<accession>A0A1W6Q5D5</accession>
<geneLocation type="mitochondrion" evidence="2"/>
<reference evidence="3" key="2">
    <citation type="submission" date="2021-09" db="EMBL/GenBank/DDBJ databases">
        <title>The complete mitochondrial genome of Syrista parreysii (Spinola, 1843) (Hymenoptera: Cephidae) and phylogenetic analysis.</title>
        <authorList>
            <person name="Liu L."/>
            <person name="Sun Z."/>
            <person name="Niu G."/>
            <person name="Wei M."/>
        </authorList>
    </citation>
    <scope>NUCLEOTIDE SEQUENCE</scope>
</reference>
<gene>
    <name evidence="2" type="primary">ATP8</name>
</gene>
<reference evidence="2" key="1">
    <citation type="submission" date="2016-09" db="EMBL/GenBank/DDBJ databases">
        <title>The phylogeny and evolutionary history of the subfamily Cephinae (Hymenoptera: Cephidae) inferred from mitogenomes.</title>
        <authorList>
            <person name="Korkmaz E.M."/>
            <person name="Dogan O."/>
            <person name="Durel B.S."/>
            <person name="Budak M."/>
            <person name="Basibuyuk H.H."/>
        </authorList>
    </citation>
    <scope>NUCLEOTIDE SEQUENCE</scope>
</reference>
<evidence type="ECO:0000313" key="2">
    <source>
        <dbReference type="EMBL" id="ARO34960.1"/>
    </source>
</evidence>
<dbReference type="EMBL" id="KX907847">
    <property type="protein sequence ID" value="ARO34960.1"/>
    <property type="molecule type" value="Genomic_DNA"/>
</dbReference>
<keyword evidence="1" id="KW-1133">Transmembrane helix</keyword>
<dbReference type="EMBL" id="OK104785">
    <property type="protein sequence ID" value="UGN61579.1"/>
    <property type="molecule type" value="Genomic_DNA"/>
</dbReference>
<keyword evidence="2" id="KW-0496">Mitochondrion</keyword>
<protein>
    <submittedName>
        <fullName evidence="2">ATP synthase F0 subunit 8</fullName>
    </submittedName>
</protein>
<keyword evidence="1" id="KW-0812">Transmembrane</keyword>
<organism evidence="2">
    <name type="scientific">Syrista parreyssii</name>
    <dbReference type="NCBI Taxonomy" id="1090889"/>
    <lineage>
        <taxon>Eukaryota</taxon>
        <taxon>Metazoa</taxon>
        <taxon>Ecdysozoa</taxon>
        <taxon>Arthropoda</taxon>
        <taxon>Hexapoda</taxon>
        <taxon>Insecta</taxon>
        <taxon>Pterygota</taxon>
        <taxon>Neoptera</taxon>
        <taxon>Endopterygota</taxon>
        <taxon>Hymenoptera</taxon>
        <taxon>Cephoidea</taxon>
        <taxon>Cephidae</taxon>
        <taxon>Syrista</taxon>
    </lineage>
</organism>
<keyword evidence="1" id="KW-0472">Membrane</keyword>
<name>A0A1W6Q5D5_9HYME</name>
<evidence type="ECO:0000313" key="3">
    <source>
        <dbReference type="EMBL" id="UGN61579.1"/>
    </source>
</evidence>
<feature type="transmembrane region" description="Helical" evidence="1">
    <location>
        <begin position="12"/>
        <end position="32"/>
    </location>
</feature>